<accession>C6WJ90</accession>
<keyword evidence="2" id="KW-1185">Reference proteome</keyword>
<name>C6WJ90_ACTMD</name>
<dbReference type="SUPFAM" id="SSF52540">
    <property type="entry name" value="P-loop containing nucleoside triphosphate hydrolases"/>
    <property type="match status" value="1"/>
</dbReference>
<dbReference type="EMBL" id="CP001630">
    <property type="protein sequence ID" value="ACU34522.1"/>
    <property type="molecule type" value="Genomic_DNA"/>
</dbReference>
<organism evidence="1 2">
    <name type="scientific">Actinosynnema mirum (strain ATCC 29888 / DSM 43827 / JCM 3225 / NBRC 14064 / NCIMB 13271 / NRRL B-12336 / IMRU 3971 / 101)</name>
    <dbReference type="NCBI Taxonomy" id="446462"/>
    <lineage>
        <taxon>Bacteria</taxon>
        <taxon>Bacillati</taxon>
        <taxon>Actinomycetota</taxon>
        <taxon>Actinomycetes</taxon>
        <taxon>Pseudonocardiales</taxon>
        <taxon>Pseudonocardiaceae</taxon>
        <taxon>Actinosynnema</taxon>
    </lineage>
</organism>
<protein>
    <recommendedName>
        <fullName evidence="3">Dynamin family protein</fullName>
    </recommendedName>
</protein>
<dbReference type="InterPro" id="IPR027417">
    <property type="entry name" value="P-loop_NTPase"/>
</dbReference>
<reference evidence="1 2" key="1">
    <citation type="journal article" date="2009" name="Stand. Genomic Sci.">
        <title>Complete genome sequence of Actinosynnema mirum type strain (101).</title>
        <authorList>
            <person name="Land M."/>
            <person name="Lapidus A."/>
            <person name="Mayilraj S."/>
            <person name="Chen F."/>
            <person name="Copeland A."/>
            <person name="Del Rio T.G."/>
            <person name="Nolan M."/>
            <person name="Lucas S."/>
            <person name="Tice H."/>
            <person name="Cheng J.F."/>
            <person name="Chertkov O."/>
            <person name="Bruce D."/>
            <person name="Goodwin L."/>
            <person name="Pitluck S."/>
            <person name="Rohde M."/>
            <person name="Goker M."/>
            <person name="Pati A."/>
            <person name="Ivanova N."/>
            <person name="Mavromatis K."/>
            <person name="Chen A."/>
            <person name="Palaniappan K."/>
            <person name="Hauser L."/>
            <person name="Chang Y.J."/>
            <person name="Jeffries C.C."/>
            <person name="Brettin T."/>
            <person name="Detter J.C."/>
            <person name="Han C."/>
            <person name="Chain P."/>
            <person name="Tindall B.J."/>
            <person name="Bristow J."/>
            <person name="Eisen J.A."/>
            <person name="Markowitz V."/>
            <person name="Hugenholtz P."/>
            <person name="Kyrpides N.C."/>
            <person name="Klenk H.P."/>
        </authorList>
    </citation>
    <scope>NUCLEOTIDE SEQUENCE [LARGE SCALE GENOMIC DNA]</scope>
    <source>
        <strain evidence="2">ATCC 29888 / DSM 43827 / JCM 3225 / NBRC 14064 / NCIMB 13271 / NRRL B-12336 / IMRU 3971 / 101</strain>
    </source>
</reference>
<gene>
    <name evidence="1" type="ordered locus">Amir_0555</name>
</gene>
<dbReference type="KEGG" id="ami:Amir_0555"/>
<dbReference type="STRING" id="446462.Amir_0555"/>
<proteinExistence type="predicted"/>
<dbReference type="HOGENOM" id="CLU_031445_2_0_11"/>
<evidence type="ECO:0000313" key="2">
    <source>
        <dbReference type="Proteomes" id="UP000002213"/>
    </source>
</evidence>
<dbReference type="eggNOG" id="COG0699">
    <property type="taxonomic scope" value="Bacteria"/>
</dbReference>
<evidence type="ECO:0008006" key="3">
    <source>
        <dbReference type="Google" id="ProtNLM"/>
    </source>
</evidence>
<dbReference type="Proteomes" id="UP000002213">
    <property type="component" value="Chromosome"/>
</dbReference>
<evidence type="ECO:0000313" key="1">
    <source>
        <dbReference type="EMBL" id="ACU34522.1"/>
    </source>
</evidence>
<sequence>MVNGSVVGSGPVGSGAVGLEARVGALLDEALALYRDSPRAVSWLRGHRARFAEPVRVAVAGGHGTGKSTLVSALVGEELTAPPTATAWYRDGARPAAWVGAHEVPVVRRDDGVRVEAGGAERVVVEWPARSLRDLVLVDTRPDAPVELVFGEADAVLHLTRHVRDEDLERLRAGHDHPIARAAPVTTLLVLARADEIGGGRIDALSSAKQIARRCRRDPAVRGLCQDAVAFAGLLAVASRTLRDEEFAALGALSGLARAELDGHLLSADRFAGEDFPVALGASARQRLLDRLGLFGVRLCTTLIRQGFDTRVKLTGQLAQRSGLGELREAIGAHLTERRGALKARSALLGLDVVLRAEPRPGSVGLLGALERVVAGAHDFRELRLLAALAGGRVSLPGELGEEATRLVGGAGTGAAARLGAEEQGLSGRELRHLLLDVLGRWREHAASPVLDNAQRRAAGVVVRSCEGVLVERGGVAG</sequence>
<dbReference type="AlphaFoldDB" id="C6WJ90"/>